<keyword evidence="1" id="KW-0732">Signal</keyword>
<gene>
    <name evidence="3" type="ORF">H8730_16400</name>
</gene>
<feature type="chain" id="PRO_5036953409" description="DUF5640 domain-containing protein" evidence="1">
    <location>
        <begin position="22"/>
        <end position="107"/>
    </location>
</feature>
<dbReference type="RefSeq" id="WP_177714691.1">
    <property type="nucleotide sequence ID" value="NZ_JACRSQ010000047.1"/>
</dbReference>
<dbReference type="PROSITE" id="PS51257">
    <property type="entry name" value="PROKAR_LIPOPROTEIN"/>
    <property type="match status" value="1"/>
</dbReference>
<evidence type="ECO:0000313" key="4">
    <source>
        <dbReference type="Proteomes" id="UP000657006"/>
    </source>
</evidence>
<dbReference type="InterPro" id="IPR040984">
    <property type="entry name" value="DUF5640"/>
</dbReference>
<evidence type="ECO:0000313" key="3">
    <source>
        <dbReference type="EMBL" id="MBC8545121.1"/>
    </source>
</evidence>
<reference evidence="3" key="1">
    <citation type="submission" date="2020-08" db="EMBL/GenBank/DDBJ databases">
        <title>Genome public.</title>
        <authorList>
            <person name="Liu C."/>
            <person name="Sun Q."/>
        </authorList>
    </citation>
    <scope>NUCLEOTIDE SEQUENCE</scope>
    <source>
        <strain evidence="3">NSJ-32</strain>
    </source>
</reference>
<name>A0A926I3G6_9FIRM</name>
<dbReference type="EMBL" id="JACRSQ010000047">
    <property type="protein sequence ID" value="MBC8545121.1"/>
    <property type="molecule type" value="Genomic_DNA"/>
</dbReference>
<feature type="signal peptide" evidence="1">
    <location>
        <begin position="1"/>
        <end position="21"/>
    </location>
</feature>
<organism evidence="3 4">
    <name type="scientific">Bianquea renquensis</name>
    <dbReference type="NCBI Taxonomy" id="2763661"/>
    <lineage>
        <taxon>Bacteria</taxon>
        <taxon>Bacillati</taxon>
        <taxon>Bacillota</taxon>
        <taxon>Clostridia</taxon>
        <taxon>Eubacteriales</taxon>
        <taxon>Bianqueaceae</taxon>
        <taxon>Bianquea</taxon>
    </lineage>
</organism>
<feature type="domain" description="DUF5640" evidence="2">
    <location>
        <begin position="31"/>
        <end position="95"/>
    </location>
</feature>
<dbReference type="Pfam" id="PF18692">
    <property type="entry name" value="DUF5640"/>
    <property type="match status" value="1"/>
</dbReference>
<dbReference type="Proteomes" id="UP000657006">
    <property type="component" value="Unassembled WGS sequence"/>
</dbReference>
<evidence type="ECO:0000259" key="2">
    <source>
        <dbReference type="Pfam" id="PF18692"/>
    </source>
</evidence>
<sequence>MKRKKILGLCLISVMLVLALAACSKSGGDSSLVGKWEYKLEGVSVMTYEFKSNGTCTVNISGEEASADYTVKDGKIVVEGEEMAYKIDGDTLTLTVEGLEVPLTKVK</sequence>
<dbReference type="AlphaFoldDB" id="A0A926I3G6"/>
<accession>A0A926I3G6</accession>
<keyword evidence="4" id="KW-1185">Reference proteome</keyword>
<proteinExistence type="predicted"/>
<evidence type="ECO:0000256" key="1">
    <source>
        <dbReference type="SAM" id="SignalP"/>
    </source>
</evidence>
<protein>
    <recommendedName>
        <fullName evidence="2">DUF5640 domain-containing protein</fullName>
    </recommendedName>
</protein>
<comment type="caution">
    <text evidence="3">The sequence shown here is derived from an EMBL/GenBank/DDBJ whole genome shotgun (WGS) entry which is preliminary data.</text>
</comment>